<reference evidence="1 2" key="1">
    <citation type="submission" date="2024-09" db="EMBL/GenBank/DDBJ databases">
        <title>Chromosome-scale assembly of Riccia sorocarpa.</title>
        <authorList>
            <person name="Paukszto L."/>
        </authorList>
    </citation>
    <scope>NUCLEOTIDE SEQUENCE [LARGE SCALE GENOMIC DNA]</scope>
    <source>
        <strain evidence="1">LP-2024</strain>
        <tissue evidence="1">Aerial parts of the thallus</tissue>
    </source>
</reference>
<dbReference type="Proteomes" id="UP001633002">
    <property type="component" value="Unassembled WGS sequence"/>
</dbReference>
<evidence type="ECO:0000313" key="2">
    <source>
        <dbReference type="Proteomes" id="UP001633002"/>
    </source>
</evidence>
<accession>A0ABD3H4V8</accession>
<gene>
    <name evidence="1" type="ORF">R1sor_009109</name>
</gene>
<proteinExistence type="predicted"/>
<organism evidence="1 2">
    <name type="scientific">Riccia sorocarpa</name>
    <dbReference type="NCBI Taxonomy" id="122646"/>
    <lineage>
        <taxon>Eukaryota</taxon>
        <taxon>Viridiplantae</taxon>
        <taxon>Streptophyta</taxon>
        <taxon>Embryophyta</taxon>
        <taxon>Marchantiophyta</taxon>
        <taxon>Marchantiopsida</taxon>
        <taxon>Marchantiidae</taxon>
        <taxon>Marchantiales</taxon>
        <taxon>Ricciaceae</taxon>
        <taxon>Riccia</taxon>
    </lineage>
</organism>
<keyword evidence="2" id="KW-1185">Reference proteome</keyword>
<comment type="caution">
    <text evidence="1">The sequence shown here is derived from an EMBL/GenBank/DDBJ whole genome shotgun (WGS) entry which is preliminary data.</text>
</comment>
<dbReference type="AlphaFoldDB" id="A0ABD3H4V8"/>
<dbReference type="EMBL" id="JBJQOH010000005">
    <property type="protein sequence ID" value="KAL3686535.1"/>
    <property type="molecule type" value="Genomic_DNA"/>
</dbReference>
<protein>
    <submittedName>
        <fullName evidence="1">Uncharacterized protein</fullName>
    </submittedName>
</protein>
<sequence length="118" mass="13162">MKIANRFYAKLYSKPPDGPEEKTLRAVLDKKVSHEDNIMLAALPDQEEVEGIIGMMATEKAQGEDGLTIEILKGTWRWTEPACIIGKILAERLKKVIAKIVDEDQPVLSRGGTSWITL</sequence>
<name>A0ABD3H4V8_9MARC</name>
<evidence type="ECO:0000313" key="1">
    <source>
        <dbReference type="EMBL" id="KAL3686535.1"/>
    </source>
</evidence>